<accession>A0AAV4RFN1</accession>
<organism evidence="1 2">
    <name type="scientific">Caerostris extrusa</name>
    <name type="common">Bark spider</name>
    <name type="synonym">Caerostris bankana</name>
    <dbReference type="NCBI Taxonomy" id="172846"/>
    <lineage>
        <taxon>Eukaryota</taxon>
        <taxon>Metazoa</taxon>
        <taxon>Ecdysozoa</taxon>
        <taxon>Arthropoda</taxon>
        <taxon>Chelicerata</taxon>
        <taxon>Arachnida</taxon>
        <taxon>Araneae</taxon>
        <taxon>Araneomorphae</taxon>
        <taxon>Entelegynae</taxon>
        <taxon>Araneoidea</taxon>
        <taxon>Araneidae</taxon>
        <taxon>Caerostris</taxon>
    </lineage>
</organism>
<dbReference type="Proteomes" id="UP001054945">
    <property type="component" value="Unassembled WGS sequence"/>
</dbReference>
<comment type="caution">
    <text evidence="1">The sequence shown here is derived from an EMBL/GenBank/DDBJ whole genome shotgun (WGS) entry which is preliminary data.</text>
</comment>
<evidence type="ECO:0000313" key="2">
    <source>
        <dbReference type="Proteomes" id="UP001054945"/>
    </source>
</evidence>
<name>A0AAV4RFN1_CAEEX</name>
<keyword evidence="2" id="KW-1185">Reference proteome</keyword>
<sequence length="121" mass="13555">MQMTISAVLRYVTDSAGIYRVGNIGISRMQDAAQFGVISRKNSHSRRINNPPPVQSLLSGCQLSSQPACCSGFSSGIRERFPEFNSWGTNVQTDETPIREYTHQPIRERPINSCFQKNGYL</sequence>
<proteinExistence type="predicted"/>
<reference evidence="1 2" key="1">
    <citation type="submission" date="2021-06" db="EMBL/GenBank/DDBJ databases">
        <title>Caerostris extrusa draft genome.</title>
        <authorList>
            <person name="Kono N."/>
            <person name="Arakawa K."/>
        </authorList>
    </citation>
    <scope>NUCLEOTIDE SEQUENCE [LARGE SCALE GENOMIC DNA]</scope>
</reference>
<dbReference type="AlphaFoldDB" id="A0AAV4RFN1"/>
<protein>
    <submittedName>
        <fullName evidence="1">Uncharacterized protein</fullName>
    </submittedName>
</protein>
<evidence type="ECO:0000313" key="1">
    <source>
        <dbReference type="EMBL" id="GIY21128.1"/>
    </source>
</evidence>
<dbReference type="EMBL" id="BPLR01007966">
    <property type="protein sequence ID" value="GIY21128.1"/>
    <property type="molecule type" value="Genomic_DNA"/>
</dbReference>
<gene>
    <name evidence="1" type="ORF">CEXT_202861</name>
</gene>